<dbReference type="EMBL" id="KV425606">
    <property type="protein sequence ID" value="KZT21450.1"/>
    <property type="molecule type" value="Genomic_DNA"/>
</dbReference>
<feature type="region of interest" description="Disordered" evidence="1">
    <location>
        <begin position="99"/>
        <end position="173"/>
    </location>
</feature>
<dbReference type="InParanoid" id="A0A165PSX7"/>
<accession>A0A165PSX7</accession>
<feature type="compositionally biased region" description="Basic and acidic residues" evidence="1">
    <location>
        <begin position="121"/>
        <end position="141"/>
    </location>
</feature>
<organism evidence="2 3">
    <name type="scientific">Neolentinus lepideus HHB14362 ss-1</name>
    <dbReference type="NCBI Taxonomy" id="1314782"/>
    <lineage>
        <taxon>Eukaryota</taxon>
        <taxon>Fungi</taxon>
        <taxon>Dikarya</taxon>
        <taxon>Basidiomycota</taxon>
        <taxon>Agaricomycotina</taxon>
        <taxon>Agaricomycetes</taxon>
        <taxon>Gloeophyllales</taxon>
        <taxon>Gloeophyllaceae</taxon>
        <taxon>Neolentinus</taxon>
    </lineage>
</organism>
<sequence length="194" mass="21693">MPKETDKAPADERRVRPYDARRRAPRLRGISGRTAVADRRGGKETDAKGHVRMRSRRKTLETQVGCTHSRYYAENSKPTSQVARMGIAKTTEIAHLHTMGGDIIKKRGSRRVQDMDENGGDEDHPMEVDEARQSVEKRDSASRSAWSQAQHTTDLNGYNADTESSTSEDNAAIEHLQYSLETLGMTDGPAIWTP</sequence>
<evidence type="ECO:0000256" key="1">
    <source>
        <dbReference type="SAM" id="MobiDB-lite"/>
    </source>
</evidence>
<feature type="compositionally biased region" description="Basic and acidic residues" evidence="1">
    <location>
        <begin position="1"/>
        <end position="22"/>
    </location>
</feature>
<dbReference type="Proteomes" id="UP000076761">
    <property type="component" value="Unassembled WGS sequence"/>
</dbReference>
<dbReference type="AlphaFoldDB" id="A0A165PSX7"/>
<feature type="compositionally biased region" description="Polar residues" evidence="1">
    <location>
        <begin position="142"/>
        <end position="169"/>
    </location>
</feature>
<evidence type="ECO:0000313" key="2">
    <source>
        <dbReference type="EMBL" id="KZT21450.1"/>
    </source>
</evidence>
<evidence type="ECO:0000313" key="3">
    <source>
        <dbReference type="Proteomes" id="UP000076761"/>
    </source>
</evidence>
<gene>
    <name evidence="2" type="ORF">NEOLEDRAFT_745125</name>
</gene>
<protein>
    <submittedName>
        <fullName evidence="2">Uncharacterized protein</fullName>
    </submittedName>
</protein>
<feature type="compositionally biased region" description="Basic and acidic residues" evidence="1">
    <location>
        <begin position="36"/>
        <end position="49"/>
    </location>
</feature>
<name>A0A165PSX7_9AGAM</name>
<proteinExistence type="predicted"/>
<feature type="region of interest" description="Disordered" evidence="1">
    <location>
        <begin position="1"/>
        <end position="51"/>
    </location>
</feature>
<keyword evidence="3" id="KW-1185">Reference proteome</keyword>
<reference evidence="2 3" key="1">
    <citation type="journal article" date="2016" name="Mol. Biol. Evol.">
        <title>Comparative Genomics of Early-Diverging Mushroom-Forming Fungi Provides Insights into the Origins of Lignocellulose Decay Capabilities.</title>
        <authorList>
            <person name="Nagy L.G."/>
            <person name="Riley R."/>
            <person name="Tritt A."/>
            <person name="Adam C."/>
            <person name="Daum C."/>
            <person name="Floudas D."/>
            <person name="Sun H."/>
            <person name="Yadav J.S."/>
            <person name="Pangilinan J."/>
            <person name="Larsson K.H."/>
            <person name="Matsuura K."/>
            <person name="Barry K."/>
            <person name="Labutti K."/>
            <person name="Kuo R."/>
            <person name="Ohm R.A."/>
            <person name="Bhattacharya S.S."/>
            <person name="Shirouzu T."/>
            <person name="Yoshinaga Y."/>
            <person name="Martin F.M."/>
            <person name="Grigoriev I.V."/>
            <person name="Hibbett D.S."/>
        </authorList>
    </citation>
    <scope>NUCLEOTIDE SEQUENCE [LARGE SCALE GENOMIC DNA]</scope>
    <source>
        <strain evidence="2 3">HHB14362 ss-1</strain>
    </source>
</reference>